<sequence>MRNTLNLFQRLHIYAAFFIAPLLITLTISGIGYLYFQDVEKQIYHEALFEDSHQSSEQSMKDAVKEIEHKYQGYQIDKVMILDNRYNDRVEISNQDGDTKYVFLDKDHQIVTDQNARWTYANIMRDFHSSLLTRNTVLNYLVELTACWTIFMIVSGLYMLFKKRIHKQNAKALKFQKIHALIGMIVAIPVFLLVLTGLPWSAFSGDKIHKLSMSSPSLGTTETTVNPPKSDVNEIPWATRSSNEPKSDEHAGHHAKGHPITDGDHQLPIDTIIEKANKNNVTKPYSIVYPTSSDEAYTVAKSSNTGITGLDVSPYEETTLYIDQYSGKKLAQVNYNEYGIIGKWFSWGIPLHEGHLFGIANKIINTIVALMFLGGIFFGFYSWIKRVVKGNQQMPKRTKKPMSKAVIVLMVVLGLLMPLFGASLIIILMIEGLLKLKNRKHSVE</sequence>
<dbReference type="eggNOG" id="COG3182">
    <property type="taxonomic scope" value="Bacteria"/>
</dbReference>
<gene>
    <name evidence="3" type="ORF">C273_05922</name>
</gene>
<dbReference type="PANTHER" id="PTHR34219:SF1">
    <property type="entry name" value="PEPSY DOMAIN-CONTAINING PROTEIN"/>
    <property type="match status" value="1"/>
</dbReference>
<keyword evidence="2" id="KW-0812">Transmembrane</keyword>
<dbReference type="InterPro" id="IPR005625">
    <property type="entry name" value="PepSY-ass_TM"/>
</dbReference>
<evidence type="ECO:0000313" key="4">
    <source>
        <dbReference type="Proteomes" id="UP000009885"/>
    </source>
</evidence>
<feature type="transmembrane region" description="Helical" evidence="2">
    <location>
        <begin position="181"/>
        <end position="203"/>
    </location>
</feature>
<evidence type="ECO:0000313" key="3">
    <source>
        <dbReference type="EMBL" id="EKU48220.1"/>
    </source>
</evidence>
<dbReference type="PATRIC" id="fig|1229783.3.peg.1198"/>
<keyword evidence="4" id="KW-1185">Reference proteome</keyword>
<keyword evidence="2" id="KW-0472">Membrane</keyword>
<feature type="transmembrane region" description="Helical" evidence="2">
    <location>
        <begin position="363"/>
        <end position="384"/>
    </location>
</feature>
<dbReference type="OrthoDB" id="111691at2"/>
<keyword evidence="2" id="KW-1133">Transmembrane helix</keyword>
<dbReference type="Pfam" id="PF03929">
    <property type="entry name" value="PepSY_TM"/>
    <property type="match status" value="1"/>
</dbReference>
<feature type="transmembrane region" description="Helical" evidence="2">
    <location>
        <begin position="12"/>
        <end position="36"/>
    </location>
</feature>
<comment type="caution">
    <text evidence="3">The sequence shown here is derived from an EMBL/GenBank/DDBJ whole genome shotgun (WGS) entry which is preliminary data.</text>
</comment>
<reference evidence="3 4" key="1">
    <citation type="journal article" date="2013" name="Genome Announc.">
        <title>Genome Sequence of Staphylococcus massiliensis Strain S46, Isolated from the Surface of Healthy Human Skin.</title>
        <authorList>
            <person name="Srivastav R."/>
            <person name="Singh A."/>
            <person name="Jangir P.K."/>
            <person name="Kumari C."/>
            <person name="Muduli S."/>
            <person name="Sharma R."/>
        </authorList>
    </citation>
    <scope>NUCLEOTIDE SEQUENCE [LARGE SCALE GENOMIC DNA]</scope>
    <source>
        <strain evidence="3 4">S46</strain>
    </source>
</reference>
<feature type="transmembrane region" description="Helical" evidence="2">
    <location>
        <begin position="137"/>
        <end position="161"/>
    </location>
</feature>
<feature type="transmembrane region" description="Helical" evidence="2">
    <location>
        <begin position="405"/>
        <end position="430"/>
    </location>
</feature>
<dbReference type="Proteomes" id="UP000009885">
    <property type="component" value="Unassembled WGS sequence"/>
</dbReference>
<accession>K9B363</accession>
<organism evidence="3 4">
    <name type="scientific">Staphylococcus massiliensis S46</name>
    <dbReference type="NCBI Taxonomy" id="1229783"/>
    <lineage>
        <taxon>Bacteria</taxon>
        <taxon>Bacillati</taxon>
        <taxon>Bacillota</taxon>
        <taxon>Bacilli</taxon>
        <taxon>Bacillales</taxon>
        <taxon>Staphylococcaceae</taxon>
        <taxon>Staphylococcus</taxon>
    </lineage>
</organism>
<dbReference type="RefSeq" id="WP_009383352.1">
    <property type="nucleotide sequence ID" value="NZ_AMSQ01000007.1"/>
</dbReference>
<feature type="compositionally biased region" description="Basic and acidic residues" evidence="1">
    <location>
        <begin position="243"/>
        <end position="252"/>
    </location>
</feature>
<feature type="compositionally biased region" description="Polar residues" evidence="1">
    <location>
        <begin position="216"/>
        <end position="227"/>
    </location>
</feature>
<dbReference type="STRING" id="1229783.C273_05922"/>
<dbReference type="AlphaFoldDB" id="K9B363"/>
<protein>
    <submittedName>
        <fullName evidence="3">Sulfite reductase [NADPH], flavoprotein subunit alpha</fullName>
    </submittedName>
</protein>
<dbReference type="EMBL" id="AMSQ01000007">
    <property type="protein sequence ID" value="EKU48220.1"/>
    <property type="molecule type" value="Genomic_DNA"/>
</dbReference>
<name>K9B363_9STAP</name>
<feature type="region of interest" description="Disordered" evidence="1">
    <location>
        <begin position="216"/>
        <end position="265"/>
    </location>
</feature>
<evidence type="ECO:0000256" key="2">
    <source>
        <dbReference type="SAM" id="Phobius"/>
    </source>
</evidence>
<proteinExistence type="predicted"/>
<evidence type="ECO:0000256" key="1">
    <source>
        <dbReference type="SAM" id="MobiDB-lite"/>
    </source>
</evidence>
<dbReference type="PANTHER" id="PTHR34219">
    <property type="entry name" value="IRON-REGULATED INNER MEMBRANE PROTEIN-RELATED"/>
    <property type="match status" value="1"/>
</dbReference>